<gene>
    <name evidence="1" type="ORF">DEO72_LG7g1674</name>
</gene>
<name>A0A4D6MHY4_VIGUN</name>
<dbReference type="InterPro" id="IPR051650">
    <property type="entry name" value="SL_signaling_regulator"/>
</dbReference>
<organism evidence="1 2">
    <name type="scientific">Vigna unguiculata</name>
    <name type="common">Cowpea</name>
    <dbReference type="NCBI Taxonomy" id="3917"/>
    <lineage>
        <taxon>Eukaryota</taxon>
        <taxon>Viridiplantae</taxon>
        <taxon>Streptophyta</taxon>
        <taxon>Embryophyta</taxon>
        <taxon>Tracheophyta</taxon>
        <taxon>Spermatophyta</taxon>
        <taxon>Magnoliopsida</taxon>
        <taxon>eudicotyledons</taxon>
        <taxon>Gunneridae</taxon>
        <taxon>Pentapetalae</taxon>
        <taxon>rosids</taxon>
        <taxon>fabids</taxon>
        <taxon>Fabales</taxon>
        <taxon>Fabaceae</taxon>
        <taxon>Papilionoideae</taxon>
        <taxon>50 kb inversion clade</taxon>
        <taxon>NPAAA clade</taxon>
        <taxon>indigoferoid/millettioid clade</taxon>
        <taxon>Phaseoleae</taxon>
        <taxon>Vigna</taxon>
    </lineage>
</organism>
<keyword evidence="2" id="KW-1185">Reference proteome</keyword>
<dbReference type="PANTHER" id="PTHR43572:SF38">
    <property type="entry name" value="PROTEIN SMAX1-LIKE 6"/>
    <property type="match status" value="1"/>
</dbReference>
<dbReference type="EMBL" id="CP039351">
    <property type="protein sequence ID" value="QCE00384.1"/>
    <property type="molecule type" value="Genomic_DNA"/>
</dbReference>
<protein>
    <submittedName>
        <fullName evidence="1">Uncharacterized protein</fullName>
    </submittedName>
</protein>
<evidence type="ECO:0000313" key="2">
    <source>
        <dbReference type="Proteomes" id="UP000501690"/>
    </source>
</evidence>
<accession>A0A4D6MHY4</accession>
<dbReference type="AlphaFoldDB" id="A0A4D6MHY4"/>
<proteinExistence type="predicted"/>
<dbReference type="Proteomes" id="UP000501690">
    <property type="component" value="Linkage Group LG7"/>
</dbReference>
<sequence length="71" mass="8047">MAAIKRSQANQRWQPESFHAYQQSQHGGTTSFLKQFVLSILDDPIVSRVFAEAGFRSCDGCLCKECSERFC</sequence>
<dbReference type="PANTHER" id="PTHR43572">
    <property type="entry name" value="CHAPERONE PROTEIN CLPD, CHLOROPLASTIC"/>
    <property type="match status" value="1"/>
</dbReference>
<evidence type="ECO:0000313" key="1">
    <source>
        <dbReference type="EMBL" id="QCE00384.1"/>
    </source>
</evidence>
<reference evidence="1 2" key="1">
    <citation type="submission" date="2019-04" db="EMBL/GenBank/DDBJ databases">
        <title>An improved genome assembly and genetic linkage map for asparagus bean, Vigna unguiculata ssp. sesquipedialis.</title>
        <authorList>
            <person name="Xia Q."/>
            <person name="Zhang R."/>
            <person name="Dong Y."/>
        </authorList>
    </citation>
    <scope>NUCLEOTIDE SEQUENCE [LARGE SCALE GENOMIC DNA]</scope>
    <source>
        <tissue evidence="1">Leaf</tissue>
    </source>
</reference>